<accession>A0A2P6QU07</accession>
<proteinExistence type="predicted"/>
<dbReference type="Proteomes" id="UP000238479">
    <property type="component" value="Chromosome 4"/>
</dbReference>
<reference evidence="1 2" key="1">
    <citation type="journal article" date="2018" name="Nat. Genet.">
        <title>The Rosa genome provides new insights in the design of modern roses.</title>
        <authorList>
            <person name="Bendahmane M."/>
        </authorList>
    </citation>
    <scope>NUCLEOTIDE SEQUENCE [LARGE SCALE GENOMIC DNA]</scope>
    <source>
        <strain evidence="2">cv. Old Blush</strain>
    </source>
</reference>
<dbReference type="EMBL" id="PDCK01000042">
    <property type="protein sequence ID" value="PRQ37672.1"/>
    <property type="molecule type" value="Genomic_DNA"/>
</dbReference>
<keyword evidence="2" id="KW-1185">Reference proteome</keyword>
<sequence length="111" mass="12234">METKNQETRNEVIGIGIQYSLYKTQLPQPAHAPLFCLTTTISKICSSLFQFPLAAIGFDSLTSSKPEESPGLRRSGIRKVRFRVLLGNQSPNCEFPEPKFEDLVNGAAACS</sequence>
<organism evidence="1 2">
    <name type="scientific">Rosa chinensis</name>
    <name type="common">China rose</name>
    <dbReference type="NCBI Taxonomy" id="74649"/>
    <lineage>
        <taxon>Eukaryota</taxon>
        <taxon>Viridiplantae</taxon>
        <taxon>Streptophyta</taxon>
        <taxon>Embryophyta</taxon>
        <taxon>Tracheophyta</taxon>
        <taxon>Spermatophyta</taxon>
        <taxon>Magnoliopsida</taxon>
        <taxon>eudicotyledons</taxon>
        <taxon>Gunneridae</taxon>
        <taxon>Pentapetalae</taxon>
        <taxon>rosids</taxon>
        <taxon>fabids</taxon>
        <taxon>Rosales</taxon>
        <taxon>Rosaceae</taxon>
        <taxon>Rosoideae</taxon>
        <taxon>Rosoideae incertae sedis</taxon>
        <taxon>Rosa</taxon>
    </lineage>
</organism>
<protein>
    <submittedName>
        <fullName evidence="1">Uncharacterized protein</fullName>
    </submittedName>
</protein>
<name>A0A2P6QU07_ROSCH</name>
<gene>
    <name evidence="1" type="ORF">RchiOBHm_Chr4g0405221</name>
</gene>
<comment type="caution">
    <text evidence="1">The sequence shown here is derived from an EMBL/GenBank/DDBJ whole genome shotgun (WGS) entry which is preliminary data.</text>
</comment>
<evidence type="ECO:0000313" key="1">
    <source>
        <dbReference type="EMBL" id="PRQ37672.1"/>
    </source>
</evidence>
<evidence type="ECO:0000313" key="2">
    <source>
        <dbReference type="Proteomes" id="UP000238479"/>
    </source>
</evidence>
<dbReference type="AlphaFoldDB" id="A0A2P6QU07"/>
<dbReference type="Gramene" id="PRQ37672">
    <property type="protein sequence ID" value="PRQ37672"/>
    <property type="gene ID" value="RchiOBHm_Chr4g0405221"/>
</dbReference>